<keyword evidence="4 6" id="KW-1133">Transmembrane helix</keyword>
<dbReference type="Pfam" id="PF02653">
    <property type="entry name" value="BPD_transp_2"/>
    <property type="match status" value="1"/>
</dbReference>
<name>A0A840PSV6_9ACTN</name>
<feature type="transmembrane region" description="Helical" evidence="6">
    <location>
        <begin position="86"/>
        <end position="103"/>
    </location>
</feature>
<keyword evidence="2" id="KW-1003">Cell membrane</keyword>
<organism evidence="7 8">
    <name type="scientific">Thermocatellispora tengchongensis</name>
    <dbReference type="NCBI Taxonomy" id="1073253"/>
    <lineage>
        <taxon>Bacteria</taxon>
        <taxon>Bacillati</taxon>
        <taxon>Actinomycetota</taxon>
        <taxon>Actinomycetes</taxon>
        <taxon>Streptosporangiales</taxon>
        <taxon>Streptosporangiaceae</taxon>
        <taxon>Thermocatellispora</taxon>
    </lineage>
</organism>
<dbReference type="PANTHER" id="PTHR47089">
    <property type="entry name" value="ABC TRANSPORTER, PERMEASE PROTEIN"/>
    <property type="match status" value="1"/>
</dbReference>
<evidence type="ECO:0000256" key="4">
    <source>
        <dbReference type="ARBA" id="ARBA00022989"/>
    </source>
</evidence>
<evidence type="ECO:0000256" key="6">
    <source>
        <dbReference type="SAM" id="Phobius"/>
    </source>
</evidence>
<keyword evidence="5 6" id="KW-0472">Membrane</keyword>
<feature type="transmembrane region" description="Helical" evidence="6">
    <location>
        <begin position="311"/>
        <end position="332"/>
    </location>
</feature>
<evidence type="ECO:0000313" key="7">
    <source>
        <dbReference type="EMBL" id="MBB5139025.1"/>
    </source>
</evidence>
<feature type="transmembrane region" description="Helical" evidence="6">
    <location>
        <begin position="241"/>
        <end position="263"/>
    </location>
</feature>
<dbReference type="PANTHER" id="PTHR47089:SF1">
    <property type="entry name" value="GUANOSINE ABC TRANSPORTER PERMEASE PROTEIN NUPP"/>
    <property type="match status" value="1"/>
</dbReference>
<accession>A0A840PSV6</accession>
<dbReference type="GO" id="GO:0022857">
    <property type="term" value="F:transmembrane transporter activity"/>
    <property type="evidence" value="ECO:0007669"/>
    <property type="project" value="InterPro"/>
</dbReference>
<feature type="transmembrane region" description="Helical" evidence="6">
    <location>
        <begin position="109"/>
        <end position="126"/>
    </location>
</feature>
<dbReference type="InterPro" id="IPR001851">
    <property type="entry name" value="ABC_transp_permease"/>
</dbReference>
<keyword evidence="7" id="KW-0813">Transport</keyword>
<sequence length="363" mass="36352">MNVDHRSARTMAVALLAGAAIAGAIIAGVAGGASLPSAAAAFADGAFGSGTAWGATVATAVPILLTGISASIAFRAGIFNLGQPGMFVAGAVAAGALAPVLPGPPLPNVLLTLAVSVAAGALWAAAVAGASRLAAVDVLVISLIMNYLADGLATLLTTRVFRDPAALGVVETRLVPARLPLLIEQSSFHAGALLAAAVCVGYWWVLNQTRAGHRLRLYGHNPRFAAASGTPPRRYEMRVTLVAGAVSGLAGGIQVLGVFLRYIDGSIGGSGSAAWTGLILAILAPLGSLVLIPGALFLACLQTGLLGVERMVGVSSRLSLVIQAVVMIAVAYGRGRALRAQRARAGAEPAQTAQPQAAEGVTP</sequence>
<comment type="caution">
    <text evidence="7">The sequence shown here is derived from an EMBL/GenBank/DDBJ whole genome shotgun (WGS) entry which is preliminary data.</text>
</comment>
<evidence type="ECO:0000256" key="3">
    <source>
        <dbReference type="ARBA" id="ARBA00022692"/>
    </source>
</evidence>
<dbReference type="EMBL" id="JACHGN010000027">
    <property type="protein sequence ID" value="MBB5139025.1"/>
    <property type="molecule type" value="Genomic_DNA"/>
</dbReference>
<feature type="transmembrane region" description="Helical" evidence="6">
    <location>
        <begin position="133"/>
        <end position="149"/>
    </location>
</feature>
<keyword evidence="7" id="KW-0762">Sugar transport</keyword>
<gene>
    <name evidence="7" type="ORF">HNP84_008788</name>
</gene>
<evidence type="ECO:0000313" key="8">
    <source>
        <dbReference type="Proteomes" id="UP000578449"/>
    </source>
</evidence>
<dbReference type="Proteomes" id="UP000578449">
    <property type="component" value="Unassembled WGS sequence"/>
</dbReference>
<dbReference type="RefSeq" id="WP_185055882.1">
    <property type="nucleotide sequence ID" value="NZ_BAABIX010000016.1"/>
</dbReference>
<keyword evidence="8" id="KW-1185">Reference proteome</keyword>
<comment type="subcellular location">
    <subcellularLocation>
        <location evidence="1">Cell membrane</location>
        <topology evidence="1">Multi-pass membrane protein</topology>
    </subcellularLocation>
</comment>
<evidence type="ECO:0000256" key="2">
    <source>
        <dbReference type="ARBA" id="ARBA00022475"/>
    </source>
</evidence>
<reference evidence="7 8" key="1">
    <citation type="submission" date="2020-08" db="EMBL/GenBank/DDBJ databases">
        <title>Genomic Encyclopedia of Type Strains, Phase IV (KMG-IV): sequencing the most valuable type-strain genomes for metagenomic binning, comparative biology and taxonomic classification.</title>
        <authorList>
            <person name="Goeker M."/>
        </authorList>
    </citation>
    <scope>NUCLEOTIDE SEQUENCE [LARGE SCALE GENOMIC DNA]</scope>
    <source>
        <strain evidence="7 8">DSM 45615</strain>
    </source>
</reference>
<feature type="transmembrane region" description="Helical" evidence="6">
    <location>
        <begin position="188"/>
        <end position="206"/>
    </location>
</feature>
<evidence type="ECO:0000256" key="5">
    <source>
        <dbReference type="ARBA" id="ARBA00023136"/>
    </source>
</evidence>
<dbReference type="GO" id="GO:0005886">
    <property type="term" value="C:plasma membrane"/>
    <property type="evidence" value="ECO:0007669"/>
    <property type="project" value="UniProtKB-SubCell"/>
</dbReference>
<dbReference type="AlphaFoldDB" id="A0A840PSV6"/>
<proteinExistence type="predicted"/>
<feature type="transmembrane region" description="Helical" evidence="6">
    <location>
        <begin position="53"/>
        <end position="74"/>
    </location>
</feature>
<feature type="transmembrane region" description="Helical" evidence="6">
    <location>
        <begin position="275"/>
        <end position="299"/>
    </location>
</feature>
<keyword evidence="3 6" id="KW-0812">Transmembrane</keyword>
<protein>
    <submittedName>
        <fullName evidence="7">Simple sugar transport system permease protein</fullName>
    </submittedName>
</protein>
<dbReference type="CDD" id="cd06580">
    <property type="entry name" value="TM_PBP1_transp_TpRbsC_like"/>
    <property type="match status" value="1"/>
</dbReference>
<evidence type="ECO:0000256" key="1">
    <source>
        <dbReference type="ARBA" id="ARBA00004651"/>
    </source>
</evidence>